<dbReference type="GO" id="GO:0016810">
    <property type="term" value="F:hydrolase activity, acting on carbon-nitrogen (but not peptide) bonds"/>
    <property type="evidence" value="ECO:0007669"/>
    <property type="project" value="InterPro"/>
</dbReference>
<protein>
    <submittedName>
        <fullName evidence="4">Polysaccharide deacetylase family protein</fullName>
    </submittedName>
</protein>
<dbReference type="InterPro" id="IPR011330">
    <property type="entry name" value="Glyco_hydro/deAcase_b/a-brl"/>
</dbReference>
<keyword evidence="5" id="KW-1185">Reference proteome</keyword>
<dbReference type="PANTHER" id="PTHR34216">
    <property type="match status" value="1"/>
</dbReference>
<evidence type="ECO:0000313" key="4">
    <source>
        <dbReference type="EMBL" id="TDD98638.1"/>
    </source>
</evidence>
<dbReference type="InterPro" id="IPR002509">
    <property type="entry name" value="NODB_dom"/>
</dbReference>
<sequence length="237" mass="27812">MNKLPILMYHNVGPAETDSVGLCISKAKLEQQFDFLSKNEYVTFHFSELDKINDLPKKSIILTFDDVTENQLLYAVPLLEKYNLKACFFIPFSYIGMKDLWNFGSEKIMTIDQLKELNPEQIELGYHSFEHKKYDSMSEEAIQKDFLDCNDIIKNNDLKVFCSLAYPYGNYPRELAEKQKFKKIMQENGIKYGLKIGNRPNKFPFKDDFEIKRIDIKGEDSLFSFKLKLKFGKLKLF</sequence>
<evidence type="ECO:0000259" key="3">
    <source>
        <dbReference type="PROSITE" id="PS51677"/>
    </source>
</evidence>
<gene>
    <name evidence="4" type="ORF">E0F76_05800</name>
</gene>
<dbReference type="GO" id="GO:0005576">
    <property type="term" value="C:extracellular region"/>
    <property type="evidence" value="ECO:0007669"/>
    <property type="project" value="UniProtKB-SubCell"/>
</dbReference>
<dbReference type="PANTHER" id="PTHR34216:SF3">
    <property type="entry name" value="POLY-BETA-1,6-N-ACETYL-D-GLUCOSAMINE N-DEACETYLASE"/>
    <property type="match status" value="1"/>
</dbReference>
<dbReference type="EMBL" id="SMFK01000002">
    <property type="protein sequence ID" value="TDD98638.1"/>
    <property type="molecule type" value="Genomic_DNA"/>
</dbReference>
<dbReference type="Pfam" id="PF01522">
    <property type="entry name" value="Polysacc_deac_1"/>
    <property type="match status" value="1"/>
</dbReference>
<dbReference type="CDD" id="cd10918">
    <property type="entry name" value="CE4_NodB_like_5s_6s"/>
    <property type="match status" value="1"/>
</dbReference>
<evidence type="ECO:0000256" key="1">
    <source>
        <dbReference type="ARBA" id="ARBA00004613"/>
    </source>
</evidence>
<comment type="caution">
    <text evidence="4">The sequence shown here is derived from an EMBL/GenBank/DDBJ whole genome shotgun (WGS) entry which is preliminary data.</text>
</comment>
<dbReference type="OrthoDB" id="9778320at2"/>
<evidence type="ECO:0000313" key="5">
    <source>
        <dbReference type="Proteomes" id="UP000295479"/>
    </source>
</evidence>
<reference evidence="4 5" key="1">
    <citation type="submission" date="2019-03" db="EMBL/GenBank/DDBJ databases">
        <title>Flavobacterium AR-3-4 sp. nov. isolated from arctic soil.</title>
        <authorList>
            <person name="Chaudhary D.K."/>
        </authorList>
    </citation>
    <scope>NUCLEOTIDE SEQUENCE [LARGE SCALE GENOMIC DNA]</scope>
    <source>
        <strain evidence="4 5">AR-3-4</strain>
    </source>
</reference>
<dbReference type="Proteomes" id="UP000295479">
    <property type="component" value="Unassembled WGS sequence"/>
</dbReference>
<dbReference type="GO" id="GO:0005975">
    <property type="term" value="P:carbohydrate metabolic process"/>
    <property type="evidence" value="ECO:0007669"/>
    <property type="project" value="InterPro"/>
</dbReference>
<feature type="domain" description="NodB homology" evidence="3">
    <location>
        <begin position="58"/>
        <end position="237"/>
    </location>
</feature>
<dbReference type="SUPFAM" id="SSF88713">
    <property type="entry name" value="Glycoside hydrolase/deacetylase"/>
    <property type="match status" value="1"/>
</dbReference>
<dbReference type="PROSITE" id="PS51677">
    <property type="entry name" value="NODB"/>
    <property type="match status" value="1"/>
</dbReference>
<name>A0A4R5CEW8_9FLAO</name>
<evidence type="ECO:0000256" key="2">
    <source>
        <dbReference type="ARBA" id="ARBA00022729"/>
    </source>
</evidence>
<dbReference type="AlphaFoldDB" id="A0A4R5CEW8"/>
<dbReference type="RefSeq" id="WP_132002653.1">
    <property type="nucleotide sequence ID" value="NZ_SMFK01000002.1"/>
</dbReference>
<organism evidence="4 5">
    <name type="scientific">Flavobacterium cellulosilyticum</name>
    <dbReference type="NCBI Taxonomy" id="2541731"/>
    <lineage>
        <taxon>Bacteria</taxon>
        <taxon>Pseudomonadati</taxon>
        <taxon>Bacteroidota</taxon>
        <taxon>Flavobacteriia</taxon>
        <taxon>Flavobacteriales</taxon>
        <taxon>Flavobacteriaceae</taxon>
        <taxon>Flavobacterium</taxon>
    </lineage>
</organism>
<proteinExistence type="predicted"/>
<dbReference type="Gene3D" id="3.20.20.370">
    <property type="entry name" value="Glycoside hydrolase/deacetylase"/>
    <property type="match status" value="1"/>
</dbReference>
<comment type="subcellular location">
    <subcellularLocation>
        <location evidence="1">Secreted</location>
    </subcellularLocation>
</comment>
<keyword evidence="2" id="KW-0732">Signal</keyword>
<accession>A0A4R5CEW8</accession>
<dbReference type="InterPro" id="IPR051398">
    <property type="entry name" value="Polysacch_Deacetylase"/>
</dbReference>